<organism evidence="3">
    <name type="scientific">Caldithrix abyssi</name>
    <dbReference type="NCBI Taxonomy" id="187145"/>
    <lineage>
        <taxon>Bacteria</taxon>
        <taxon>Pseudomonadati</taxon>
        <taxon>Calditrichota</taxon>
        <taxon>Calditrichia</taxon>
        <taxon>Calditrichales</taxon>
        <taxon>Calditrichaceae</taxon>
        <taxon>Caldithrix</taxon>
    </lineage>
</organism>
<dbReference type="NCBIfam" id="TIGR00074">
    <property type="entry name" value="hypC_hupF"/>
    <property type="match status" value="1"/>
</dbReference>
<accession>A0A7V4U366</accession>
<dbReference type="Pfam" id="PF01455">
    <property type="entry name" value="HupF_HypC"/>
    <property type="match status" value="1"/>
</dbReference>
<dbReference type="GO" id="GO:0005506">
    <property type="term" value="F:iron ion binding"/>
    <property type="evidence" value="ECO:0007669"/>
    <property type="project" value="TreeGrafter"/>
</dbReference>
<dbReference type="SUPFAM" id="SSF159127">
    <property type="entry name" value="HupF/HypC-like"/>
    <property type="match status" value="1"/>
</dbReference>
<evidence type="ECO:0000313" key="3">
    <source>
        <dbReference type="EMBL" id="HGY57150.1"/>
    </source>
</evidence>
<comment type="caution">
    <text evidence="3">The sequence shown here is derived from an EMBL/GenBank/DDBJ whole genome shotgun (WGS) entry which is preliminary data.</text>
</comment>
<reference evidence="3" key="1">
    <citation type="journal article" date="2020" name="mSystems">
        <title>Genome- and Community-Level Interaction Insights into Carbon Utilization and Element Cycling Functions of Hydrothermarchaeota in Hydrothermal Sediment.</title>
        <authorList>
            <person name="Zhou Z."/>
            <person name="Liu Y."/>
            <person name="Xu W."/>
            <person name="Pan J."/>
            <person name="Luo Z.H."/>
            <person name="Li M."/>
        </authorList>
    </citation>
    <scope>NUCLEOTIDE SEQUENCE [LARGE SCALE GENOMIC DNA]</scope>
    <source>
        <strain evidence="3">HyVt-577</strain>
    </source>
</reference>
<dbReference type="Gene3D" id="2.30.30.140">
    <property type="match status" value="1"/>
</dbReference>
<evidence type="ECO:0000256" key="1">
    <source>
        <dbReference type="ARBA" id="ARBA00006018"/>
    </source>
</evidence>
<dbReference type="PRINTS" id="PR00445">
    <property type="entry name" value="HUPFHYPC"/>
</dbReference>
<proteinExistence type="inferred from homology"/>
<dbReference type="InterPro" id="IPR019812">
    <property type="entry name" value="Hydgase_assmbl_chp_CS"/>
</dbReference>
<dbReference type="FunFam" id="2.30.30.140:FF:000022">
    <property type="entry name" value="Hydrogenase assembly chaperone HybG"/>
    <property type="match status" value="1"/>
</dbReference>
<dbReference type="PANTHER" id="PTHR35177:SF2">
    <property type="entry name" value="HYDROGENASE MATURATION FACTOR HYBG"/>
    <property type="match status" value="1"/>
</dbReference>
<dbReference type="AlphaFoldDB" id="A0A7V4U366"/>
<gene>
    <name evidence="3" type="ORF">ENK44_15685</name>
</gene>
<dbReference type="GO" id="GO:0051604">
    <property type="term" value="P:protein maturation"/>
    <property type="evidence" value="ECO:0007669"/>
    <property type="project" value="TreeGrafter"/>
</dbReference>
<dbReference type="PANTHER" id="PTHR35177">
    <property type="entry name" value="HYDROGENASE MATURATION FACTOR HYBG"/>
    <property type="match status" value="1"/>
</dbReference>
<evidence type="ECO:0000256" key="2">
    <source>
        <dbReference type="SAM" id="MobiDB-lite"/>
    </source>
</evidence>
<comment type="similarity">
    <text evidence="1">Belongs to the HupF/HypC family.</text>
</comment>
<name>A0A7V4U366_CALAY</name>
<protein>
    <submittedName>
        <fullName evidence="3">HypC/HybG/HupF family hydrogenase formation chaperone</fullName>
    </submittedName>
</protein>
<dbReference type="GO" id="GO:1902670">
    <property type="term" value="F:carbon dioxide binding"/>
    <property type="evidence" value="ECO:0007669"/>
    <property type="project" value="TreeGrafter"/>
</dbReference>
<feature type="region of interest" description="Disordered" evidence="2">
    <location>
        <begin position="79"/>
        <end position="99"/>
    </location>
</feature>
<sequence length="99" mass="11082">MCLAIPGKIIETFDENGLKMGKIDYSGSVSKACLAYVPEADVGQYVIVHAGFAISVLDEEEAQKSLEAWDEITDKLREEGYEVENEPLSDKKKREQDQK</sequence>
<dbReference type="InterPro" id="IPR001109">
    <property type="entry name" value="Hydrogenase_HupF/HypC"/>
</dbReference>
<dbReference type="Proteomes" id="UP000885779">
    <property type="component" value="Unassembled WGS sequence"/>
</dbReference>
<dbReference type="EMBL" id="DRQG01000146">
    <property type="protein sequence ID" value="HGY57150.1"/>
    <property type="molecule type" value="Genomic_DNA"/>
</dbReference>
<dbReference type="PROSITE" id="PS01097">
    <property type="entry name" value="HUPF_HYPC"/>
    <property type="match status" value="1"/>
</dbReference>
<feature type="compositionally biased region" description="Basic and acidic residues" evidence="2">
    <location>
        <begin position="88"/>
        <end position="99"/>
    </location>
</feature>